<comment type="caution">
    <text evidence="1">The sequence shown here is derived from an EMBL/GenBank/DDBJ whole genome shotgun (WGS) entry which is preliminary data.</text>
</comment>
<proteinExistence type="predicted"/>
<organism evidence="1">
    <name type="scientific">marine sediment metagenome</name>
    <dbReference type="NCBI Taxonomy" id="412755"/>
    <lineage>
        <taxon>unclassified sequences</taxon>
        <taxon>metagenomes</taxon>
        <taxon>ecological metagenomes</taxon>
    </lineage>
</organism>
<sequence length="75" mass="9108">MTHIIDIDLQMHWKEELFDNYKPKTKRELILVVLQLTYPLRWYSHIDDNYVIISLHSDGTEIELGLFNWSDFINE</sequence>
<dbReference type="AlphaFoldDB" id="A0A0F9UKA0"/>
<dbReference type="EMBL" id="LAZR01000084">
    <property type="protein sequence ID" value="KKN93685.1"/>
    <property type="molecule type" value="Genomic_DNA"/>
</dbReference>
<accession>A0A0F9UKA0</accession>
<gene>
    <name evidence="1" type="ORF">LCGC14_0195180</name>
</gene>
<evidence type="ECO:0000313" key="1">
    <source>
        <dbReference type="EMBL" id="KKN93685.1"/>
    </source>
</evidence>
<name>A0A0F9UKA0_9ZZZZ</name>
<reference evidence="1" key="1">
    <citation type="journal article" date="2015" name="Nature">
        <title>Complex archaea that bridge the gap between prokaryotes and eukaryotes.</title>
        <authorList>
            <person name="Spang A."/>
            <person name="Saw J.H."/>
            <person name="Jorgensen S.L."/>
            <person name="Zaremba-Niedzwiedzka K."/>
            <person name="Martijn J."/>
            <person name="Lind A.E."/>
            <person name="van Eijk R."/>
            <person name="Schleper C."/>
            <person name="Guy L."/>
            <person name="Ettema T.J."/>
        </authorList>
    </citation>
    <scope>NUCLEOTIDE SEQUENCE</scope>
</reference>
<protein>
    <submittedName>
        <fullName evidence="1">Uncharacterized protein</fullName>
    </submittedName>
</protein>